<dbReference type="STRING" id="1921803.NIES593_12140"/>
<feature type="compositionally biased region" description="Polar residues" evidence="1">
    <location>
        <begin position="38"/>
        <end position="59"/>
    </location>
</feature>
<dbReference type="InterPro" id="IPR001119">
    <property type="entry name" value="SLH_dom"/>
</dbReference>
<sequence length="412" mass="44881">MLPKKYATIRIGLLALLLTTLTACSGMESAFAPDPKLKNNSSTPTASSSETQPPQTQGQLPDAFPADIPRYPTAQFLAAEPGLTAAQGITRWQSNDPSNAIATFYQQQFQSGGWQIVTPFPTEGGNAENVLVARQNDLEVKISIASSSPTEFAIAYQRNNNAANSPTDNPTPTQLASDTPLEFSDLDRIAEPWRGYVQDLAALGVLISNQNQGDRFNPDAIITRREYARWLVAANNKLFANQPGKQLRLAANNSQPVFQDVPKNDPDFAAIQGLAEAGFIASTLTGDNSAMLFRPDAPLTREDLIAWKVALDRRKALPSASIDQIKQTWGFQDATKIDPKALRSLYADYQNSGQANISRVFGSTTLFQPKKNVTRAEAAAALWYFGFQGDGISARDALQIQTQQTANQNQNQ</sequence>
<feature type="domain" description="SLH" evidence="3">
    <location>
        <begin position="254"/>
        <end position="322"/>
    </location>
</feature>
<reference evidence="4 5" key="1">
    <citation type="submission" date="2016-11" db="EMBL/GenBank/DDBJ databases">
        <title>Draft Genome Sequences of Nine Cyanobacterial Strains from Diverse Habitats.</title>
        <authorList>
            <person name="Zhu T."/>
            <person name="Hou S."/>
            <person name="Lu X."/>
            <person name="Hess W.R."/>
        </authorList>
    </citation>
    <scope>NUCLEOTIDE SEQUENCE [LARGE SCALE GENOMIC DNA]</scope>
    <source>
        <strain evidence="4 5">NIES-593</strain>
    </source>
</reference>
<dbReference type="PROSITE" id="PS51272">
    <property type="entry name" value="SLH"/>
    <property type="match status" value="2"/>
</dbReference>
<evidence type="ECO:0000313" key="4">
    <source>
        <dbReference type="EMBL" id="OKH22540.1"/>
    </source>
</evidence>
<accession>A0A1U7HG37</accession>
<dbReference type="PROSITE" id="PS51257">
    <property type="entry name" value="PROKAR_LIPOPROTEIN"/>
    <property type="match status" value="1"/>
</dbReference>
<dbReference type="PANTHER" id="PTHR33740:SF3">
    <property type="entry name" value="GPI-ANCHORED ADHESIN-LIKE PROTEIN"/>
    <property type="match status" value="1"/>
</dbReference>
<feature type="signal peptide" evidence="2">
    <location>
        <begin position="1"/>
        <end position="32"/>
    </location>
</feature>
<evidence type="ECO:0000259" key="3">
    <source>
        <dbReference type="PROSITE" id="PS51272"/>
    </source>
</evidence>
<comment type="caution">
    <text evidence="4">The sequence shown here is derived from an EMBL/GenBank/DDBJ whole genome shotgun (WGS) entry which is preliminary data.</text>
</comment>
<evidence type="ECO:0000256" key="1">
    <source>
        <dbReference type="SAM" id="MobiDB-lite"/>
    </source>
</evidence>
<dbReference type="Pfam" id="PF00395">
    <property type="entry name" value="SLH"/>
    <property type="match status" value="3"/>
</dbReference>
<evidence type="ECO:0000256" key="2">
    <source>
        <dbReference type="SAM" id="SignalP"/>
    </source>
</evidence>
<dbReference type="PANTHER" id="PTHR33740">
    <property type="entry name" value="GPI-ANCHORED ADHESIN-LIKE PROTEIN"/>
    <property type="match status" value="1"/>
</dbReference>
<feature type="region of interest" description="Disordered" evidence="1">
    <location>
        <begin position="30"/>
        <end position="65"/>
    </location>
</feature>
<dbReference type="Proteomes" id="UP000186868">
    <property type="component" value="Unassembled WGS sequence"/>
</dbReference>
<dbReference type="EMBL" id="MRCB01000013">
    <property type="protein sequence ID" value="OKH22540.1"/>
    <property type="molecule type" value="Genomic_DNA"/>
</dbReference>
<keyword evidence="2" id="KW-0732">Signal</keyword>
<feature type="chain" id="PRO_5012572439" description="SLH domain-containing protein" evidence="2">
    <location>
        <begin position="33"/>
        <end position="412"/>
    </location>
</feature>
<keyword evidence="5" id="KW-1185">Reference proteome</keyword>
<dbReference type="AlphaFoldDB" id="A0A1U7HG37"/>
<dbReference type="OrthoDB" id="452152at2"/>
<organism evidence="4 5">
    <name type="scientific">Hydrococcus rivularis NIES-593</name>
    <dbReference type="NCBI Taxonomy" id="1921803"/>
    <lineage>
        <taxon>Bacteria</taxon>
        <taxon>Bacillati</taxon>
        <taxon>Cyanobacteriota</taxon>
        <taxon>Cyanophyceae</taxon>
        <taxon>Pleurocapsales</taxon>
        <taxon>Hydrococcaceae</taxon>
        <taxon>Hydrococcus</taxon>
    </lineage>
</organism>
<evidence type="ECO:0000313" key="5">
    <source>
        <dbReference type="Proteomes" id="UP000186868"/>
    </source>
</evidence>
<feature type="domain" description="SLH" evidence="3">
    <location>
        <begin position="180"/>
        <end position="245"/>
    </location>
</feature>
<gene>
    <name evidence="4" type="ORF">NIES593_12140</name>
</gene>
<name>A0A1U7HG37_9CYAN</name>
<protein>
    <recommendedName>
        <fullName evidence="3">SLH domain-containing protein</fullName>
    </recommendedName>
</protein>
<dbReference type="RefSeq" id="WP_073599835.1">
    <property type="nucleotide sequence ID" value="NZ_MRCB01000013.1"/>
</dbReference>
<proteinExistence type="predicted"/>